<dbReference type="GO" id="GO:0004386">
    <property type="term" value="F:helicase activity"/>
    <property type="evidence" value="ECO:0007669"/>
    <property type="project" value="UniProtKB-KW"/>
</dbReference>
<feature type="compositionally biased region" description="Basic and acidic residues" evidence="5">
    <location>
        <begin position="257"/>
        <end position="266"/>
    </location>
</feature>
<feature type="domain" description="UvrD-like helicase ATP-binding" evidence="6">
    <location>
        <begin position="43"/>
        <end position="132"/>
    </location>
</feature>
<dbReference type="GO" id="GO:0016787">
    <property type="term" value="F:hydrolase activity"/>
    <property type="evidence" value="ECO:0007669"/>
    <property type="project" value="UniProtKB-KW"/>
</dbReference>
<evidence type="ECO:0000313" key="8">
    <source>
        <dbReference type="EMBL" id="SVA27601.1"/>
    </source>
</evidence>
<sequence>MTDPRVPKASKLLDSAERLRVREDLETNLLREAARSSETPRELAERLVALISTGSAMVDQIAAVTFTRKATAELRERFRGHLGELAGDEAADSDEVIRAKVVSTLDDMDRIFIDAIHMFCLRLLRERALERTSESFSWSGLVHGALAAAAVDVPSEVLRDACQDLLAEYAEPISDSGEPLGLTELVQAVETVCASELWGRARQAEKLVVEVPLLVQRRAGASIEDSRGSVKSSSGSLFGRQIEMFPDEGSSDEDDPLEAKGKERQSRGLEGMVDLAFREEGSWVIADYKTDLARDLNIDSQLEAYRQQVDLYADAWARLTGDPVKERILFFTAQDRVESW</sequence>
<organism evidence="8">
    <name type="scientific">marine metagenome</name>
    <dbReference type="NCBI Taxonomy" id="408172"/>
    <lineage>
        <taxon>unclassified sequences</taxon>
        <taxon>metagenomes</taxon>
        <taxon>ecological metagenomes</taxon>
    </lineage>
</organism>
<dbReference type="InterPro" id="IPR038726">
    <property type="entry name" value="PDDEXK_AddAB-type"/>
</dbReference>
<feature type="region of interest" description="Disordered" evidence="5">
    <location>
        <begin position="245"/>
        <end position="266"/>
    </location>
</feature>
<dbReference type="InterPro" id="IPR014016">
    <property type="entry name" value="UvrD-like_ATP-bd"/>
</dbReference>
<dbReference type="InterPro" id="IPR027417">
    <property type="entry name" value="P-loop_NTPase"/>
</dbReference>
<evidence type="ECO:0000259" key="7">
    <source>
        <dbReference type="Pfam" id="PF12705"/>
    </source>
</evidence>
<dbReference type="Pfam" id="PF00580">
    <property type="entry name" value="UvrD-helicase"/>
    <property type="match status" value="1"/>
</dbReference>
<dbReference type="AlphaFoldDB" id="A0A381UIT3"/>
<evidence type="ECO:0000256" key="3">
    <source>
        <dbReference type="ARBA" id="ARBA00022806"/>
    </source>
</evidence>
<keyword evidence="4" id="KW-0067">ATP-binding</keyword>
<dbReference type="SUPFAM" id="SSF52980">
    <property type="entry name" value="Restriction endonuclease-like"/>
    <property type="match status" value="1"/>
</dbReference>
<feature type="domain" description="PD-(D/E)XK endonuclease-like" evidence="7">
    <location>
        <begin position="140"/>
        <end position="329"/>
    </location>
</feature>
<dbReference type="InterPro" id="IPR011335">
    <property type="entry name" value="Restrct_endonuc-II-like"/>
</dbReference>
<keyword evidence="2" id="KW-0378">Hydrolase</keyword>
<dbReference type="SUPFAM" id="SSF52540">
    <property type="entry name" value="P-loop containing nucleoside triphosphate hydrolases"/>
    <property type="match status" value="1"/>
</dbReference>
<protein>
    <submittedName>
        <fullName evidence="8">Uncharacterized protein</fullName>
    </submittedName>
</protein>
<keyword evidence="3" id="KW-0347">Helicase</keyword>
<dbReference type="Pfam" id="PF12705">
    <property type="entry name" value="PDDEXK_1"/>
    <property type="match status" value="1"/>
</dbReference>
<dbReference type="InterPro" id="IPR011604">
    <property type="entry name" value="PDDEXK-like_dom_sf"/>
</dbReference>
<evidence type="ECO:0000256" key="4">
    <source>
        <dbReference type="ARBA" id="ARBA00022840"/>
    </source>
</evidence>
<gene>
    <name evidence="8" type="ORF">METZ01_LOCUS80455</name>
</gene>
<keyword evidence="1" id="KW-0547">Nucleotide-binding</keyword>
<evidence type="ECO:0000259" key="6">
    <source>
        <dbReference type="Pfam" id="PF00580"/>
    </source>
</evidence>
<dbReference type="GO" id="GO:0005524">
    <property type="term" value="F:ATP binding"/>
    <property type="evidence" value="ECO:0007669"/>
    <property type="project" value="UniProtKB-KW"/>
</dbReference>
<evidence type="ECO:0000256" key="2">
    <source>
        <dbReference type="ARBA" id="ARBA00022801"/>
    </source>
</evidence>
<evidence type="ECO:0000256" key="1">
    <source>
        <dbReference type="ARBA" id="ARBA00022741"/>
    </source>
</evidence>
<feature type="compositionally biased region" description="Acidic residues" evidence="5">
    <location>
        <begin position="245"/>
        <end position="256"/>
    </location>
</feature>
<name>A0A381UIT3_9ZZZZ</name>
<reference evidence="8" key="1">
    <citation type="submission" date="2018-05" db="EMBL/GenBank/DDBJ databases">
        <authorList>
            <person name="Lanie J.A."/>
            <person name="Ng W.-L."/>
            <person name="Kazmierczak K.M."/>
            <person name="Andrzejewski T.M."/>
            <person name="Davidsen T.M."/>
            <person name="Wayne K.J."/>
            <person name="Tettelin H."/>
            <person name="Glass J.I."/>
            <person name="Rusch D."/>
            <person name="Podicherti R."/>
            <person name="Tsui H.-C.T."/>
            <person name="Winkler M.E."/>
        </authorList>
    </citation>
    <scope>NUCLEOTIDE SEQUENCE</scope>
</reference>
<dbReference type="Gene3D" id="3.90.320.10">
    <property type="match status" value="1"/>
</dbReference>
<proteinExistence type="predicted"/>
<accession>A0A381UIT3</accession>
<dbReference type="EMBL" id="UINC01006450">
    <property type="protein sequence ID" value="SVA27601.1"/>
    <property type="molecule type" value="Genomic_DNA"/>
</dbReference>
<evidence type="ECO:0000256" key="5">
    <source>
        <dbReference type="SAM" id="MobiDB-lite"/>
    </source>
</evidence>